<comment type="caution">
    <text evidence="5">The sequence shown here is derived from an EMBL/GenBank/DDBJ whole genome shotgun (WGS) entry which is preliminary data.</text>
</comment>
<evidence type="ECO:0000256" key="4">
    <source>
        <dbReference type="SAM" id="SignalP"/>
    </source>
</evidence>
<dbReference type="RefSeq" id="WP_243801022.1">
    <property type="nucleotide sequence ID" value="NZ_JALHAT010000024.1"/>
</dbReference>
<accession>A0ABT0AET0</accession>
<evidence type="ECO:0000313" key="6">
    <source>
        <dbReference type="Proteomes" id="UP001162802"/>
    </source>
</evidence>
<name>A0ABT0AET0_9SPHN</name>
<protein>
    <submittedName>
        <fullName evidence="5">VacJ family lipoprotein</fullName>
    </submittedName>
</protein>
<evidence type="ECO:0000313" key="5">
    <source>
        <dbReference type="EMBL" id="MCJ1961691.1"/>
    </source>
</evidence>
<evidence type="ECO:0000256" key="1">
    <source>
        <dbReference type="ARBA" id="ARBA00010634"/>
    </source>
</evidence>
<evidence type="ECO:0000256" key="3">
    <source>
        <dbReference type="SAM" id="MobiDB-lite"/>
    </source>
</evidence>
<dbReference type="Pfam" id="PF04333">
    <property type="entry name" value="MlaA"/>
    <property type="match status" value="1"/>
</dbReference>
<keyword evidence="2 4" id="KW-0732">Signal</keyword>
<organism evidence="5 6">
    <name type="scientific">Novosphingobium mangrovi</name>
    <name type="common">ex Hu et al. 2023</name>
    <dbReference type="NCBI Taxonomy" id="2930094"/>
    <lineage>
        <taxon>Bacteria</taxon>
        <taxon>Pseudomonadati</taxon>
        <taxon>Pseudomonadota</taxon>
        <taxon>Alphaproteobacteria</taxon>
        <taxon>Sphingomonadales</taxon>
        <taxon>Sphingomonadaceae</taxon>
        <taxon>Novosphingobium</taxon>
    </lineage>
</organism>
<dbReference type="InterPro" id="IPR007428">
    <property type="entry name" value="MlaA"/>
</dbReference>
<gene>
    <name evidence="5" type="ORF">MTR65_13430</name>
</gene>
<dbReference type="PANTHER" id="PTHR30035:SF3">
    <property type="entry name" value="INTERMEMBRANE PHOSPHOLIPID TRANSPORT SYSTEM LIPOPROTEIN MLAA"/>
    <property type="match status" value="1"/>
</dbReference>
<dbReference type="PANTHER" id="PTHR30035">
    <property type="entry name" value="LIPOPROTEIN VACJ-RELATED"/>
    <property type="match status" value="1"/>
</dbReference>
<keyword evidence="5" id="KW-0449">Lipoprotein</keyword>
<feature type="signal peptide" evidence="4">
    <location>
        <begin position="1"/>
        <end position="21"/>
    </location>
</feature>
<feature type="chain" id="PRO_5045995067" evidence="4">
    <location>
        <begin position="22"/>
        <end position="353"/>
    </location>
</feature>
<reference evidence="5" key="1">
    <citation type="submission" date="2022-03" db="EMBL/GenBank/DDBJ databases">
        <title>Identification of a novel bacterium isolated from mangrove sediments.</title>
        <authorList>
            <person name="Pan X."/>
        </authorList>
    </citation>
    <scope>NUCLEOTIDE SEQUENCE</scope>
    <source>
        <strain evidence="5">B2637</strain>
    </source>
</reference>
<dbReference type="EMBL" id="JALHAT010000024">
    <property type="protein sequence ID" value="MCJ1961691.1"/>
    <property type="molecule type" value="Genomic_DNA"/>
</dbReference>
<feature type="region of interest" description="Disordered" evidence="3">
    <location>
        <begin position="300"/>
        <end position="325"/>
    </location>
</feature>
<comment type="similarity">
    <text evidence="1">Belongs to the MlaA family.</text>
</comment>
<evidence type="ECO:0000256" key="2">
    <source>
        <dbReference type="ARBA" id="ARBA00022729"/>
    </source>
</evidence>
<proteinExistence type="inferred from homology"/>
<keyword evidence="6" id="KW-1185">Reference proteome</keyword>
<dbReference type="Proteomes" id="UP001162802">
    <property type="component" value="Unassembled WGS sequence"/>
</dbReference>
<dbReference type="PRINTS" id="PR01805">
    <property type="entry name" value="VACJLIPOPROT"/>
</dbReference>
<sequence length="353" mass="37670">MSLTAAAAALMIGSAIPQAVAQGPEDTLVPAAQEGQPQTEQAPLATPETAEAQTAPDDVEAADPGLQGSEIIVTRRPGAPPGDPLEAINETSFEVVQSVDKAVVEPVAKAYNKGIPHPVREGLRNVFSNLQEPVVFAAYMLQLKPGKALETAGRFLINSTLGLAGIIDVAKREPFNLPYRPNGVANVLGYYGVGPGPYMYLPIIGPTTVRDLIGDSIDRLASPAMLGKPFTKPEVAIPMITLSQLGERAAFDDEINRIRDTDNPYATYRELYLRQREAEIEALHGRITPDVVPVYGRMMPTAGSEPQDTPELIETPEAPEPAAPAAIAAPVEPTIRYVSEPVVQPLPEGYGTR</sequence>
<feature type="region of interest" description="Disordered" evidence="3">
    <location>
        <begin position="32"/>
        <end position="63"/>
    </location>
</feature>
<feature type="compositionally biased region" description="Low complexity" evidence="3">
    <location>
        <begin position="39"/>
        <end position="56"/>
    </location>
</feature>